<dbReference type="CDD" id="cd04301">
    <property type="entry name" value="NAT_SF"/>
    <property type="match status" value="1"/>
</dbReference>
<gene>
    <name evidence="4" type="ORF">BACPEC_02473</name>
</gene>
<dbReference type="EMBL" id="ABVQ01000037">
    <property type="protein sequence ID" value="EEC55966.1"/>
    <property type="molecule type" value="Genomic_DNA"/>
</dbReference>
<sequence>MIREFNENDLLPIMQIWLDSNIDAHSFIPAQYWLDNADMVKDVLPQAEIYVYEDNASKHISGFIGLNEDYIEGIFVERSMRSKGIGRQLLDYVKAIKPAMSLNVYQKNSRAVAFYQREHFVIRSESLDSATNEKDFLMVWSKLR</sequence>
<keyword evidence="1" id="KW-0808">Transferase</keyword>
<evidence type="ECO:0000313" key="4">
    <source>
        <dbReference type="EMBL" id="EEC55966.1"/>
    </source>
</evidence>
<dbReference type="PROSITE" id="PS51186">
    <property type="entry name" value="GNAT"/>
    <property type="match status" value="1"/>
</dbReference>
<reference evidence="4 5" key="1">
    <citation type="submission" date="2008-11" db="EMBL/GenBank/DDBJ databases">
        <title>Draft genome sequence of Bacteroides pectinophilus (ATCC 43243).</title>
        <authorList>
            <person name="Sudarsanam P."/>
            <person name="Ley R."/>
            <person name="Guruge J."/>
            <person name="Turnbaugh P.J."/>
            <person name="Mahowald M."/>
            <person name="Liep D."/>
            <person name="Gordon J."/>
        </authorList>
    </citation>
    <scope>NUCLEOTIDE SEQUENCE [LARGE SCALE GENOMIC DNA]</scope>
    <source>
        <strain evidence="4 5">ATCC 43243</strain>
    </source>
</reference>
<evidence type="ECO:0000259" key="3">
    <source>
        <dbReference type="PROSITE" id="PS51186"/>
    </source>
</evidence>
<comment type="caution">
    <text evidence="4">The sequence shown here is derived from an EMBL/GenBank/DDBJ whole genome shotgun (WGS) entry which is preliminary data.</text>
</comment>
<dbReference type="AlphaFoldDB" id="B7AUS5"/>
<accession>B7AUS5</accession>
<dbReference type="STRING" id="483218.BACPEC_02473"/>
<dbReference type="NCBIfam" id="NF007853">
    <property type="entry name" value="PRK10562.1"/>
    <property type="match status" value="1"/>
</dbReference>
<feature type="domain" description="N-acetyltransferase" evidence="3">
    <location>
        <begin position="1"/>
        <end position="143"/>
    </location>
</feature>
<dbReference type="PANTHER" id="PTHR43800">
    <property type="entry name" value="PEPTIDYL-LYSINE N-ACETYLTRANSFERASE YJAB"/>
    <property type="match status" value="1"/>
</dbReference>
<reference evidence="4 5" key="2">
    <citation type="submission" date="2008-11" db="EMBL/GenBank/DDBJ databases">
        <authorList>
            <person name="Fulton L."/>
            <person name="Clifton S."/>
            <person name="Fulton B."/>
            <person name="Xu J."/>
            <person name="Minx P."/>
            <person name="Pepin K.H."/>
            <person name="Johnson M."/>
            <person name="Bhonagiri V."/>
            <person name="Nash W.E."/>
            <person name="Mardis E.R."/>
            <person name="Wilson R.K."/>
        </authorList>
    </citation>
    <scope>NUCLEOTIDE SEQUENCE [LARGE SCALE GENOMIC DNA]</scope>
    <source>
        <strain evidence="4 5">ATCC 43243</strain>
    </source>
</reference>
<evidence type="ECO:0000256" key="2">
    <source>
        <dbReference type="ARBA" id="ARBA00023315"/>
    </source>
</evidence>
<evidence type="ECO:0000313" key="5">
    <source>
        <dbReference type="Proteomes" id="UP000003136"/>
    </source>
</evidence>
<evidence type="ECO:0000256" key="1">
    <source>
        <dbReference type="ARBA" id="ARBA00022679"/>
    </source>
</evidence>
<dbReference type="Pfam" id="PF13508">
    <property type="entry name" value="Acetyltransf_7"/>
    <property type="match status" value="1"/>
</dbReference>
<dbReference type="HOGENOM" id="CLU_013985_21_2_9"/>
<protein>
    <recommendedName>
        <fullName evidence="3">N-acetyltransferase domain-containing protein</fullName>
    </recommendedName>
</protein>
<dbReference type="SUPFAM" id="SSF55729">
    <property type="entry name" value="Acyl-CoA N-acyltransferases (Nat)"/>
    <property type="match status" value="1"/>
</dbReference>
<dbReference type="GO" id="GO:0016747">
    <property type="term" value="F:acyltransferase activity, transferring groups other than amino-acyl groups"/>
    <property type="evidence" value="ECO:0007669"/>
    <property type="project" value="InterPro"/>
</dbReference>
<keyword evidence="5" id="KW-1185">Reference proteome</keyword>
<dbReference type="InterPro" id="IPR000182">
    <property type="entry name" value="GNAT_dom"/>
</dbReference>
<proteinExistence type="predicted"/>
<dbReference type="Proteomes" id="UP000003136">
    <property type="component" value="Unassembled WGS sequence"/>
</dbReference>
<dbReference type="InterPro" id="IPR016181">
    <property type="entry name" value="Acyl_CoA_acyltransferase"/>
</dbReference>
<organism evidence="4 5">
    <name type="scientific">[Bacteroides] pectinophilus ATCC 43243</name>
    <dbReference type="NCBI Taxonomy" id="483218"/>
    <lineage>
        <taxon>Bacteria</taxon>
        <taxon>Bacillati</taxon>
        <taxon>Bacillota</taxon>
        <taxon>Clostridia</taxon>
        <taxon>Eubacteriales</taxon>
    </lineage>
</organism>
<keyword evidence="2" id="KW-0012">Acyltransferase</keyword>
<name>B7AUS5_9FIRM</name>
<dbReference type="PANTHER" id="PTHR43800:SF1">
    <property type="entry name" value="PEPTIDYL-LYSINE N-ACETYLTRANSFERASE YJAB"/>
    <property type="match status" value="1"/>
</dbReference>
<dbReference type="Gene3D" id="3.40.630.30">
    <property type="match status" value="1"/>
</dbReference>
<dbReference type="eggNOG" id="COG0456">
    <property type="taxonomic scope" value="Bacteria"/>
</dbReference>